<dbReference type="CDD" id="cd01577">
    <property type="entry name" value="IPMI_Swivel"/>
    <property type="match status" value="1"/>
</dbReference>
<proteinExistence type="inferred from homology"/>
<comment type="catalytic activity">
    <reaction evidence="1 10">
        <text>(2R,3S)-3-isopropylmalate = (2S)-2-isopropylmalate</text>
        <dbReference type="Rhea" id="RHEA:32287"/>
        <dbReference type="ChEBI" id="CHEBI:1178"/>
        <dbReference type="ChEBI" id="CHEBI:35121"/>
        <dbReference type="EC" id="4.2.1.33"/>
    </reaction>
</comment>
<evidence type="ECO:0000256" key="6">
    <source>
        <dbReference type="ARBA" id="ARBA00022430"/>
    </source>
</evidence>
<dbReference type="Gene3D" id="3.20.19.10">
    <property type="entry name" value="Aconitase, domain 4"/>
    <property type="match status" value="1"/>
</dbReference>
<dbReference type="RefSeq" id="WP_234268975.1">
    <property type="nucleotide sequence ID" value="NZ_JABFTX010000001.1"/>
</dbReference>
<sequence length="205" mass="23292">MLAFTTHRGQALRLPWENIDTDQIIPARYLHRPRDAGYGDQLFHDLRFTPDGKPKVGFPLNDPTQAASTILIAGRNFGCGSSREHAVWALLDYGFRAVIAPDFGDIFFNNSLKNGLLVIRLDEQRIQSLTQDEDQPQILNVDLPQQCITNNTGLRHPFEIDAYRKEALLKGESEIQMTYRLLDKIKEFETHHINANPWVATPPAS</sequence>
<evidence type="ECO:0000313" key="12">
    <source>
        <dbReference type="EMBL" id="MCE8002181.1"/>
    </source>
</evidence>
<dbReference type="PANTHER" id="PTHR43345">
    <property type="entry name" value="3-ISOPROPYLMALATE DEHYDRATASE SMALL SUBUNIT 2-RELATED-RELATED"/>
    <property type="match status" value="1"/>
</dbReference>
<dbReference type="InterPro" id="IPR015928">
    <property type="entry name" value="Aconitase/3IPM_dehydase_swvl"/>
</dbReference>
<organism evidence="12 13">
    <name type="scientific">Billgrantia ethanolica</name>
    <dbReference type="NCBI Taxonomy" id="2733486"/>
    <lineage>
        <taxon>Bacteria</taxon>
        <taxon>Pseudomonadati</taxon>
        <taxon>Pseudomonadota</taxon>
        <taxon>Gammaproteobacteria</taxon>
        <taxon>Oceanospirillales</taxon>
        <taxon>Halomonadaceae</taxon>
        <taxon>Billgrantia</taxon>
    </lineage>
</organism>
<name>A0ABS9A077_9GAMM</name>
<keyword evidence="13" id="KW-1185">Reference proteome</keyword>
<evidence type="ECO:0000313" key="13">
    <source>
        <dbReference type="Proteomes" id="UP001320168"/>
    </source>
</evidence>
<evidence type="ECO:0000256" key="3">
    <source>
        <dbReference type="ARBA" id="ARBA00004729"/>
    </source>
</evidence>
<dbReference type="SUPFAM" id="SSF52016">
    <property type="entry name" value="LeuD/IlvD-like"/>
    <property type="match status" value="1"/>
</dbReference>
<evidence type="ECO:0000256" key="5">
    <source>
        <dbReference type="ARBA" id="ARBA00011271"/>
    </source>
</evidence>
<dbReference type="Proteomes" id="UP001320168">
    <property type="component" value="Unassembled WGS sequence"/>
</dbReference>
<reference evidence="12 13" key="1">
    <citation type="journal article" date="2021" name="Front. Microbiol.">
        <title>Aerobic Denitrification and Heterotrophic Sulfur Oxidation in the Genus Halomonas Revealed by Six Novel Species Characterizations and Genome-Based Analysis.</title>
        <authorList>
            <person name="Wang L."/>
            <person name="Shao Z."/>
        </authorList>
    </citation>
    <scope>NUCLEOTIDE SEQUENCE [LARGE SCALE GENOMIC DNA]</scope>
    <source>
        <strain evidence="12 13">MCCC 1A11081</strain>
    </source>
</reference>
<dbReference type="Pfam" id="PF00694">
    <property type="entry name" value="Aconitase_C"/>
    <property type="match status" value="1"/>
</dbReference>
<evidence type="ECO:0000256" key="4">
    <source>
        <dbReference type="ARBA" id="ARBA00009845"/>
    </source>
</evidence>
<gene>
    <name evidence="10 12" type="primary">leuD</name>
    <name evidence="12" type="ORF">HOP53_04955</name>
</gene>
<evidence type="ECO:0000256" key="10">
    <source>
        <dbReference type="HAMAP-Rule" id="MF_01031"/>
    </source>
</evidence>
<comment type="function">
    <text evidence="2 10">Catalyzes the isomerization between 2-isopropylmalate and 3-isopropylmalate, via the formation of 2-isopropylmaleate.</text>
</comment>
<evidence type="ECO:0000256" key="9">
    <source>
        <dbReference type="ARBA" id="ARBA00023304"/>
    </source>
</evidence>
<dbReference type="InterPro" id="IPR004431">
    <property type="entry name" value="3-IsopropMal_deHydase_ssu"/>
</dbReference>
<keyword evidence="7 10" id="KW-0028">Amino-acid biosynthesis</keyword>
<feature type="domain" description="Aconitase A/isopropylmalate dehydratase small subunit swivel" evidence="11">
    <location>
        <begin position="3"/>
        <end position="123"/>
    </location>
</feature>
<evidence type="ECO:0000256" key="1">
    <source>
        <dbReference type="ARBA" id="ARBA00000491"/>
    </source>
</evidence>
<dbReference type="PANTHER" id="PTHR43345:SF5">
    <property type="entry name" value="3-ISOPROPYLMALATE DEHYDRATASE SMALL SUBUNIT"/>
    <property type="match status" value="1"/>
</dbReference>
<dbReference type="InterPro" id="IPR050075">
    <property type="entry name" value="LeuD"/>
</dbReference>
<keyword evidence="9 10" id="KW-0100">Branched-chain amino acid biosynthesis</keyword>
<keyword evidence="6 10" id="KW-0432">Leucine biosynthesis</keyword>
<dbReference type="EC" id="4.2.1.33" evidence="10"/>
<dbReference type="NCBIfam" id="TIGR00171">
    <property type="entry name" value="leuD"/>
    <property type="match status" value="1"/>
</dbReference>
<keyword evidence="8 10" id="KW-0456">Lyase</keyword>
<comment type="pathway">
    <text evidence="3 10">Amino-acid biosynthesis; L-leucine biosynthesis; L-leucine from 3-methyl-2-oxobutanoate: step 2/4.</text>
</comment>
<dbReference type="InterPro" id="IPR033940">
    <property type="entry name" value="IPMI_Swivel"/>
</dbReference>
<dbReference type="EMBL" id="JABFTX010000001">
    <property type="protein sequence ID" value="MCE8002181.1"/>
    <property type="molecule type" value="Genomic_DNA"/>
</dbReference>
<dbReference type="InterPro" id="IPR000573">
    <property type="entry name" value="AconitaseA/IPMdHydase_ssu_swvl"/>
</dbReference>
<evidence type="ECO:0000259" key="11">
    <source>
        <dbReference type="Pfam" id="PF00694"/>
    </source>
</evidence>
<evidence type="ECO:0000256" key="2">
    <source>
        <dbReference type="ARBA" id="ARBA00002695"/>
    </source>
</evidence>
<comment type="subunit">
    <text evidence="5 10">Heterodimer of LeuC and LeuD.</text>
</comment>
<comment type="caution">
    <text evidence="12">The sequence shown here is derived from an EMBL/GenBank/DDBJ whole genome shotgun (WGS) entry which is preliminary data.</text>
</comment>
<comment type="similarity">
    <text evidence="4 10">Belongs to the LeuD family. LeuD type 1 subfamily.</text>
</comment>
<dbReference type="NCBIfam" id="NF002458">
    <property type="entry name" value="PRK01641.1"/>
    <property type="match status" value="1"/>
</dbReference>
<accession>A0ABS9A077</accession>
<dbReference type="HAMAP" id="MF_01031">
    <property type="entry name" value="LeuD_type1"/>
    <property type="match status" value="1"/>
</dbReference>
<protein>
    <recommendedName>
        <fullName evidence="10">3-isopropylmalate dehydratase small subunit</fullName>
        <ecNumber evidence="10">4.2.1.33</ecNumber>
    </recommendedName>
    <alternativeName>
        <fullName evidence="10">Alpha-IPM isomerase</fullName>
        <shortName evidence="10">IPMI</shortName>
    </alternativeName>
    <alternativeName>
        <fullName evidence="10">Isopropylmalate isomerase</fullName>
    </alternativeName>
</protein>
<dbReference type="GO" id="GO:0003861">
    <property type="term" value="F:3-isopropylmalate dehydratase activity"/>
    <property type="evidence" value="ECO:0007669"/>
    <property type="project" value="UniProtKB-EC"/>
</dbReference>
<evidence type="ECO:0000256" key="7">
    <source>
        <dbReference type="ARBA" id="ARBA00022605"/>
    </source>
</evidence>
<evidence type="ECO:0000256" key="8">
    <source>
        <dbReference type="ARBA" id="ARBA00023239"/>
    </source>
</evidence>